<organism evidence="5 6">
    <name type="scientific">Pullulanibacillus camelliae</name>
    <dbReference type="NCBI Taxonomy" id="1707096"/>
    <lineage>
        <taxon>Bacteria</taxon>
        <taxon>Bacillati</taxon>
        <taxon>Bacillota</taxon>
        <taxon>Bacilli</taxon>
        <taxon>Bacillales</taxon>
        <taxon>Sporolactobacillaceae</taxon>
        <taxon>Pullulanibacillus</taxon>
    </lineage>
</organism>
<evidence type="ECO:0000256" key="1">
    <source>
        <dbReference type="ARBA" id="ARBA00006383"/>
    </source>
</evidence>
<evidence type="ECO:0000313" key="5">
    <source>
        <dbReference type="EMBL" id="GGE47410.1"/>
    </source>
</evidence>
<evidence type="ECO:0000256" key="2">
    <source>
        <dbReference type="ARBA" id="ARBA00022679"/>
    </source>
</evidence>
<dbReference type="PANTHER" id="PTHR11104">
    <property type="entry name" value="AMINOGLYCOSIDE N3-ACETYLTRANSFERASE"/>
    <property type="match status" value="1"/>
</dbReference>
<gene>
    <name evidence="5" type="primary">yokD</name>
    <name evidence="5" type="ORF">GCM10011391_27760</name>
</gene>
<dbReference type="InterPro" id="IPR028345">
    <property type="entry name" value="Antibiotic_NAT-like"/>
</dbReference>
<accession>A0A8J2YJL9</accession>
<proteinExistence type="inferred from homology"/>
<keyword evidence="3 4" id="KW-0012">Acyltransferase</keyword>
<dbReference type="InterPro" id="IPR003679">
    <property type="entry name" value="Amioglycoside_AcTrfase"/>
</dbReference>
<dbReference type="EC" id="2.3.1.-" evidence="4"/>
<keyword evidence="2 4" id="KW-0808">Transferase</keyword>
<dbReference type="AlphaFoldDB" id="A0A8J2YJL9"/>
<evidence type="ECO:0000313" key="6">
    <source>
        <dbReference type="Proteomes" id="UP000628775"/>
    </source>
</evidence>
<keyword evidence="6" id="KW-1185">Reference proteome</keyword>
<dbReference type="Proteomes" id="UP000628775">
    <property type="component" value="Unassembled WGS sequence"/>
</dbReference>
<dbReference type="PANTHER" id="PTHR11104:SF0">
    <property type="entry name" value="SPBETA PROPHAGE-DERIVED AMINOGLYCOSIDE N(3')-ACETYLTRANSFERASE-LIKE PROTEIN YOKD"/>
    <property type="match status" value="1"/>
</dbReference>
<evidence type="ECO:0000256" key="4">
    <source>
        <dbReference type="RuleBase" id="RU365031"/>
    </source>
</evidence>
<dbReference type="Pfam" id="PF02522">
    <property type="entry name" value="Antibiotic_NAT"/>
    <property type="match status" value="1"/>
</dbReference>
<sequence length="264" mass="29881">MSEADLIKQMQIPVTKRSLVRDLRQLGLESGMTVIVHSSLKSIGWICGGEVAVVQALLDVLTEKGTLVMPTHSANLSDPKHWENPAVPEQWQRTIKEEMPAYDPKVTPTFFMGRIVEVFRCFPGVIRSDHPTESFAAWGHRKSEIIAHHSLDFGLGEASPLARLYDLEAKVLLIGVGYENNTSMHLAEYRAGGTITENASPIFINDQREWTTYKDLDYQDEYFEEIGARFEKKHPVNNGKIGQAHAKLIDQRALVDFTTEWFKK</sequence>
<dbReference type="GO" id="GO:0046677">
    <property type="term" value="P:response to antibiotic"/>
    <property type="evidence" value="ECO:0007669"/>
    <property type="project" value="UniProtKB-KW"/>
</dbReference>
<reference evidence="5" key="2">
    <citation type="submission" date="2020-09" db="EMBL/GenBank/DDBJ databases">
        <authorList>
            <person name="Sun Q."/>
            <person name="Zhou Y."/>
        </authorList>
    </citation>
    <scope>NUCLEOTIDE SEQUENCE</scope>
    <source>
        <strain evidence="5">CGMCC 1.15371</strain>
    </source>
</reference>
<keyword evidence="4" id="KW-0046">Antibiotic resistance</keyword>
<dbReference type="SUPFAM" id="SSF110710">
    <property type="entry name" value="TTHA0583/YokD-like"/>
    <property type="match status" value="1"/>
</dbReference>
<comment type="caution">
    <text evidence="5">The sequence shown here is derived from an EMBL/GenBank/DDBJ whole genome shotgun (WGS) entry which is preliminary data.</text>
</comment>
<dbReference type="RefSeq" id="WP_188695283.1">
    <property type="nucleotide sequence ID" value="NZ_BMIR01000014.1"/>
</dbReference>
<dbReference type="EMBL" id="BMIR01000014">
    <property type="protein sequence ID" value="GGE47410.1"/>
    <property type="molecule type" value="Genomic_DNA"/>
</dbReference>
<dbReference type="GO" id="GO:0046353">
    <property type="term" value="F:aminoglycoside 3-N-acetyltransferase activity"/>
    <property type="evidence" value="ECO:0007669"/>
    <property type="project" value="UniProtKB-EC"/>
</dbReference>
<name>A0A8J2YJL9_9BACL</name>
<comment type="catalytic activity">
    <reaction evidence="4">
        <text>a 2-deoxystreptamine antibiotic + acetyl-CoA = an N(3)-acetyl-2-deoxystreptamine antibiotic + CoA + H(+)</text>
        <dbReference type="Rhea" id="RHEA:12665"/>
        <dbReference type="ChEBI" id="CHEBI:15378"/>
        <dbReference type="ChEBI" id="CHEBI:57287"/>
        <dbReference type="ChEBI" id="CHEBI:57288"/>
        <dbReference type="ChEBI" id="CHEBI:57921"/>
        <dbReference type="ChEBI" id="CHEBI:77452"/>
        <dbReference type="EC" id="2.3.1.81"/>
    </reaction>
</comment>
<evidence type="ECO:0000256" key="3">
    <source>
        <dbReference type="ARBA" id="ARBA00023315"/>
    </source>
</evidence>
<comment type="similarity">
    <text evidence="1 4">Belongs to the antibiotic N-acetyltransferase family.</text>
</comment>
<reference evidence="5" key="1">
    <citation type="journal article" date="2014" name="Int. J. Syst. Evol. Microbiol.">
        <title>Complete genome sequence of Corynebacterium casei LMG S-19264T (=DSM 44701T), isolated from a smear-ripened cheese.</title>
        <authorList>
            <consortium name="US DOE Joint Genome Institute (JGI-PGF)"/>
            <person name="Walter F."/>
            <person name="Albersmeier A."/>
            <person name="Kalinowski J."/>
            <person name="Ruckert C."/>
        </authorList>
    </citation>
    <scope>NUCLEOTIDE SEQUENCE</scope>
    <source>
        <strain evidence="5">CGMCC 1.15371</strain>
    </source>
</reference>
<protein>
    <recommendedName>
        <fullName evidence="4">Aminoglycoside N(3)-acetyltransferase</fullName>
        <ecNumber evidence="4">2.3.1.-</ecNumber>
    </recommendedName>
</protein>